<reference evidence="1 2" key="1">
    <citation type="submission" date="2016-04" db="EMBL/GenBank/DDBJ databases">
        <authorList>
            <person name="Chen L."/>
            <person name="Zhuang W."/>
            <person name="Wang G."/>
        </authorList>
    </citation>
    <scope>NUCLEOTIDE SEQUENCE [LARGE SCALE GENOMIC DNA]</scope>
    <source>
        <strain evidence="2">GR20</strain>
    </source>
</reference>
<sequence length="92" mass="10638">MFTLLASDRHTTNLLAEYGKTFDDLRNIIVKLELLGAGQIVKGHYVAVSSIAFLKQLRFILQHWKGEDFMVENFDSKNSNMKVVYILIRSFE</sequence>
<evidence type="ECO:0000313" key="2">
    <source>
        <dbReference type="Proteomes" id="UP000192277"/>
    </source>
</evidence>
<organism evidence="1 2">
    <name type="scientific">Niastella koreensis</name>
    <dbReference type="NCBI Taxonomy" id="354356"/>
    <lineage>
        <taxon>Bacteria</taxon>
        <taxon>Pseudomonadati</taxon>
        <taxon>Bacteroidota</taxon>
        <taxon>Chitinophagia</taxon>
        <taxon>Chitinophagales</taxon>
        <taxon>Chitinophagaceae</taxon>
        <taxon>Niastella</taxon>
    </lineage>
</organism>
<dbReference type="RefSeq" id="WP_081195893.1">
    <property type="nucleotide sequence ID" value="NZ_LWBO01000010.1"/>
</dbReference>
<protein>
    <submittedName>
        <fullName evidence="1">Uncharacterized protein</fullName>
    </submittedName>
</protein>
<gene>
    <name evidence="1" type="ORF">A4D02_28495</name>
</gene>
<evidence type="ECO:0000313" key="1">
    <source>
        <dbReference type="EMBL" id="OQP49535.1"/>
    </source>
</evidence>
<proteinExistence type="predicted"/>
<dbReference type="Proteomes" id="UP000192277">
    <property type="component" value="Unassembled WGS sequence"/>
</dbReference>
<keyword evidence="2" id="KW-1185">Reference proteome</keyword>
<accession>A0ABX3NYN8</accession>
<dbReference type="EMBL" id="LWBO01000010">
    <property type="protein sequence ID" value="OQP49535.1"/>
    <property type="molecule type" value="Genomic_DNA"/>
</dbReference>
<name>A0ABX3NYN8_9BACT</name>
<comment type="caution">
    <text evidence="1">The sequence shown here is derived from an EMBL/GenBank/DDBJ whole genome shotgun (WGS) entry which is preliminary data.</text>
</comment>